<feature type="region of interest" description="Disordered" evidence="11">
    <location>
        <begin position="1"/>
        <end position="29"/>
    </location>
</feature>
<comment type="subcellular location">
    <subcellularLocation>
        <location evidence="1">Cytoplasm</location>
        <location evidence="1">Cytoskeleton</location>
        <location evidence="1">Cilium basal body</location>
    </subcellularLocation>
</comment>
<keyword evidence="4" id="KW-0963">Cytoplasm</keyword>
<reference evidence="13" key="1">
    <citation type="submission" date="2021-02" db="EMBL/GenBank/DDBJ databases">
        <title>Comparative genomics reveals that relaxation of natural selection precedes convergent phenotypic evolution of cavefish.</title>
        <authorList>
            <person name="Peng Z."/>
        </authorList>
    </citation>
    <scope>NUCLEOTIDE SEQUENCE</scope>
    <source>
        <tissue evidence="13">Muscle</tissue>
    </source>
</reference>
<feature type="compositionally biased region" description="Basic residues" evidence="11">
    <location>
        <begin position="1"/>
        <end position="12"/>
    </location>
</feature>
<sequence length="496" mass="57228">PIKKGKKGKGKVKKDGKQESKRDKESDIERAKANAALWEARCDMTETSRIEYHETAGRLAKANEHLTDLQHKTEKKTIDIIAVLREKDVENEEKIAALEQKIKFEKTRASQEKENLITDFTLKIGKLEEKFDKRSSEFRIIQEELRIINDFLEKKPQMEQELRNMKETLDNADLDNQKTLKRMEQKFLNDKFHLEQEAEQNIAVLAEKAHNEAIVQLDVSSRSVFKENVRLNKALGNHIKEVEDLRKRNAALPEENDNLTQRKETSQLIMNDTVSQITTQRSQITEMKVKVSTLEQALASTVAEFECEKAGVKHRAKVRAQSSGVELDKLQKLLTLRERELSRVKKLARSIVEQRTDTEILFHEALNQVKQEILTQRLEGEATRSKRMNEVLSGRRDFAHTQNSVSTDSQEVEKDNLRKHRTDISEMRWEQRERVLRLLFAKMNSRKSKKPIDAQALTDSEGNQCSSDPSSEESNVTFLTQAEVFNMSSTADSSDI</sequence>
<evidence type="ECO:0000313" key="14">
    <source>
        <dbReference type="Proteomes" id="UP001059041"/>
    </source>
</evidence>
<evidence type="ECO:0000259" key="12">
    <source>
        <dbReference type="Pfam" id="PF14988"/>
    </source>
</evidence>
<evidence type="ECO:0000256" key="9">
    <source>
        <dbReference type="ARBA" id="ARBA00031573"/>
    </source>
</evidence>
<name>A0A9W7WPH6_TRIRA</name>
<evidence type="ECO:0000256" key="10">
    <source>
        <dbReference type="SAM" id="Coils"/>
    </source>
</evidence>
<feature type="coiled-coil region" evidence="10">
    <location>
        <begin position="228"/>
        <end position="262"/>
    </location>
</feature>
<dbReference type="EMBL" id="JAFHDT010000009">
    <property type="protein sequence ID" value="KAI7805958.1"/>
    <property type="molecule type" value="Genomic_DNA"/>
</dbReference>
<evidence type="ECO:0000256" key="3">
    <source>
        <dbReference type="ARBA" id="ARBA00015392"/>
    </source>
</evidence>
<feature type="domain" description="DUF4515" evidence="12">
    <location>
        <begin position="81"/>
        <end position="266"/>
    </location>
</feature>
<accession>A0A9W7WPH6</accession>
<dbReference type="AlphaFoldDB" id="A0A9W7WPH6"/>
<keyword evidence="5 10" id="KW-0175">Coiled coil</keyword>
<feature type="non-terminal residue" evidence="13">
    <location>
        <position position="496"/>
    </location>
</feature>
<feature type="compositionally biased region" description="Polar residues" evidence="11">
    <location>
        <begin position="400"/>
        <end position="409"/>
    </location>
</feature>
<dbReference type="InterPro" id="IPR032777">
    <property type="entry name" value="DUF4515"/>
</dbReference>
<protein>
    <recommendedName>
        <fullName evidence="3">Basal body-orientation factor 1</fullName>
    </recommendedName>
    <alternativeName>
        <fullName evidence="9">Coiled-coil domain-containing protein 176</fullName>
    </alternativeName>
</protein>
<dbReference type="PANTHER" id="PTHR14845:SF5">
    <property type="entry name" value="BASAL BODY-ORIENTATION FACTOR 1"/>
    <property type="match status" value="1"/>
</dbReference>
<feature type="region of interest" description="Disordered" evidence="11">
    <location>
        <begin position="395"/>
        <end position="418"/>
    </location>
</feature>
<evidence type="ECO:0000256" key="2">
    <source>
        <dbReference type="ARBA" id="ARBA00007508"/>
    </source>
</evidence>
<feature type="region of interest" description="Disordered" evidence="11">
    <location>
        <begin position="449"/>
        <end position="475"/>
    </location>
</feature>
<feature type="coiled-coil region" evidence="10">
    <location>
        <begin position="81"/>
        <end position="115"/>
    </location>
</feature>
<feature type="compositionally biased region" description="Polar residues" evidence="11">
    <location>
        <begin position="457"/>
        <end position="475"/>
    </location>
</feature>
<dbReference type="Proteomes" id="UP001059041">
    <property type="component" value="Linkage Group LG9"/>
</dbReference>
<keyword evidence="7" id="KW-0206">Cytoskeleton</keyword>
<organism evidence="13 14">
    <name type="scientific">Triplophysa rosa</name>
    <name type="common">Cave loach</name>
    <dbReference type="NCBI Taxonomy" id="992332"/>
    <lineage>
        <taxon>Eukaryota</taxon>
        <taxon>Metazoa</taxon>
        <taxon>Chordata</taxon>
        <taxon>Craniata</taxon>
        <taxon>Vertebrata</taxon>
        <taxon>Euteleostomi</taxon>
        <taxon>Actinopterygii</taxon>
        <taxon>Neopterygii</taxon>
        <taxon>Teleostei</taxon>
        <taxon>Ostariophysi</taxon>
        <taxon>Cypriniformes</taxon>
        <taxon>Nemacheilidae</taxon>
        <taxon>Triplophysa</taxon>
    </lineage>
</organism>
<feature type="compositionally biased region" description="Basic and acidic residues" evidence="11">
    <location>
        <begin position="13"/>
        <end position="29"/>
    </location>
</feature>
<keyword evidence="8" id="KW-0966">Cell projection</keyword>
<keyword evidence="6" id="KW-0969">Cilium</keyword>
<keyword evidence="14" id="KW-1185">Reference proteome</keyword>
<feature type="coiled-coil region" evidence="10">
    <location>
        <begin position="148"/>
        <end position="182"/>
    </location>
</feature>
<evidence type="ECO:0000256" key="11">
    <source>
        <dbReference type="SAM" id="MobiDB-lite"/>
    </source>
</evidence>
<evidence type="ECO:0000256" key="8">
    <source>
        <dbReference type="ARBA" id="ARBA00023273"/>
    </source>
</evidence>
<gene>
    <name evidence="13" type="ORF">IRJ41_022673</name>
</gene>
<comment type="similarity">
    <text evidence="2">Belongs to the BBOF1 family.</text>
</comment>
<evidence type="ECO:0000256" key="1">
    <source>
        <dbReference type="ARBA" id="ARBA00004120"/>
    </source>
</evidence>
<evidence type="ECO:0000313" key="13">
    <source>
        <dbReference type="EMBL" id="KAI7805958.1"/>
    </source>
</evidence>
<proteinExistence type="inferred from homology"/>
<evidence type="ECO:0000256" key="7">
    <source>
        <dbReference type="ARBA" id="ARBA00023212"/>
    </source>
</evidence>
<dbReference type="Pfam" id="PF14988">
    <property type="entry name" value="DUF4515"/>
    <property type="match status" value="1"/>
</dbReference>
<evidence type="ECO:0000256" key="5">
    <source>
        <dbReference type="ARBA" id="ARBA00023054"/>
    </source>
</evidence>
<comment type="caution">
    <text evidence="13">The sequence shown here is derived from an EMBL/GenBank/DDBJ whole genome shotgun (WGS) entry which is preliminary data.</text>
</comment>
<evidence type="ECO:0000256" key="4">
    <source>
        <dbReference type="ARBA" id="ARBA00022490"/>
    </source>
</evidence>
<dbReference type="PANTHER" id="PTHR14845">
    <property type="entry name" value="COILED-COIL DOMAIN-CONTAINING 166"/>
    <property type="match status" value="1"/>
</dbReference>
<evidence type="ECO:0000256" key="6">
    <source>
        <dbReference type="ARBA" id="ARBA00023069"/>
    </source>
</evidence>